<name>A0ABV7Y7F7_9ACTN</name>
<proteinExistence type="predicted"/>
<dbReference type="SMART" id="SM00849">
    <property type="entry name" value="Lactamase_B"/>
    <property type="match status" value="1"/>
</dbReference>
<dbReference type="Gene3D" id="3.60.15.10">
    <property type="entry name" value="Ribonuclease Z/Hydroxyacylglutathione hydrolase-like"/>
    <property type="match status" value="1"/>
</dbReference>
<dbReference type="Pfam" id="PF00753">
    <property type="entry name" value="Lactamase_B"/>
    <property type="match status" value="1"/>
</dbReference>
<comment type="caution">
    <text evidence="2">The sequence shown here is derived from an EMBL/GenBank/DDBJ whole genome shotgun (WGS) entry which is preliminary data.</text>
</comment>
<dbReference type="InterPro" id="IPR051453">
    <property type="entry name" value="MBL_Glyoxalase_II"/>
</dbReference>
<feature type="domain" description="Metallo-beta-lactamase" evidence="1">
    <location>
        <begin position="11"/>
        <end position="208"/>
    </location>
</feature>
<keyword evidence="3" id="KW-1185">Reference proteome</keyword>
<dbReference type="CDD" id="cd06262">
    <property type="entry name" value="metallo-hydrolase-like_MBL-fold"/>
    <property type="match status" value="1"/>
</dbReference>
<evidence type="ECO:0000313" key="3">
    <source>
        <dbReference type="Proteomes" id="UP001595699"/>
    </source>
</evidence>
<dbReference type="RefSeq" id="WP_205117449.1">
    <property type="nucleotide sequence ID" value="NZ_JAFBCM010000001.1"/>
</dbReference>
<dbReference type="Proteomes" id="UP001595699">
    <property type="component" value="Unassembled WGS sequence"/>
</dbReference>
<gene>
    <name evidence="2" type="ORF">ACFOUW_10325</name>
</gene>
<reference evidence="3" key="1">
    <citation type="journal article" date="2019" name="Int. J. Syst. Evol. Microbiol.">
        <title>The Global Catalogue of Microorganisms (GCM) 10K type strain sequencing project: providing services to taxonomists for standard genome sequencing and annotation.</title>
        <authorList>
            <consortium name="The Broad Institute Genomics Platform"/>
            <consortium name="The Broad Institute Genome Sequencing Center for Infectious Disease"/>
            <person name="Wu L."/>
            <person name="Ma J."/>
        </authorList>
    </citation>
    <scope>NUCLEOTIDE SEQUENCE [LARGE SCALE GENOMIC DNA]</scope>
    <source>
        <strain evidence="3">CGMCC 4.7241</strain>
    </source>
</reference>
<dbReference type="SUPFAM" id="SSF56281">
    <property type="entry name" value="Metallo-hydrolase/oxidoreductase"/>
    <property type="match status" value="1"/>
</dbReference>
<dbReference type="PANTHER" id="PTHR46233">
    <property type="entry name" value="HYDROXYACYLGLUTATHIONE HYDROLASE GLOC"/>
    <property type="match status" value="1"/>
</dbReference>
<protein>
    <submittedName>
        <fullName evidence="2">MBL fold metallo-hydrolase</fullName>
    </submittedName>
</protein>
<evidence type="ECO:0000313" key="2">
    <source>
        <dbReference type="EMBL" id="MFC3761236.1"/>
    </source>
</evidence>
<dbReference type="InterPro" id="IPR036866">
    <property type="entry name" value="RibonucZ/Hydroxyglut_hydro"/>
</dbReference>
<dbReference type="InterPro" id="IPR001279">
    <property type="entry name" value="Metallo-B-lactamas"/>
</dbReference>
<accession>A0ABV7Y7F7</accession>
<dbReference type="EMBL" id="JBHRZH010000006">
    <property type="protein sequence ID" value="MFC3761236.1"/>
    <property type="molecule type" value="Genomic_DNA"/>
</dbReference>
<evidence type="ECO:0000259" key="1">
    <source>
        <dbReference type="SMART" id="SM00849"/>
    </source>
</evidence>
<sequence length="229" mass="24802">MIDKVVVGDLDTNCWIIRAPGTNEAALIDPGAEPDRILQAVDGLDIRAIVLTHAHYDHVLAIPILTHQLKAPVLAHPAEKEVWQHELAHLEEHGHFDAGTATEDLLAVGRPPRATGQLWDGTVDRPLQDADTIAIGELEITVKHTPGHSPGSICLAIEGHLFTGDTLFPGGPGLTGAQWPLTSFEAIMRSIRGLLADTPDETQIHPGHGRDTTVGAERPHLREWATRGW</sequence>
<dbReference type="PANTHER" id="PTHR46233:SF4">
    <property type="entry name" value="METALLO-BETA-LACTAMASE DOMAIN-CONTAINING PROTEIN"/>
    <property type="match status" value="1"/>
</dbReference>
<organism evidence="2 3">
    <name type="scientific">Tenggerimyces flavus</name>
    <dbReference type="NCBI Taxonomy" id="1708749"/>
    <lineage>
        <taxon>Bacteria</taxon>
        <taxon>Bacillati</taxon>
        <taxon>Actinomycetota</taxon>
        <taxon>Actinomycetes</taxon>
        <taxon>Propionibacteriales</taxon>
        <taxon>Nocardioidaceae</taxon>
        <taxon>Tenggerimyces</taxon>
    </lineage>
</organism>